<dbReference type="Proteomes" id="UP001431783">
    <property type="component" value="Unassembled WGS sequence"/>
</dbReference>
<dbReference type="EMBL" id="JARQZJ010000001">
    <property type="protein sequence ID" value="KAK9869611.1"/>
    <property type="molecule type" value="Genomic_DNA"/>
</dbReference>
<evidence type="ECO:0000313" key="1">
    <source>
        <dbReference type="EMBL" id="KAK9869611.1"/>
    </source>
</evidence>
<sequence length="101" mass="11261">IEIECTMPTRIQSDVTAGPKSRSVTAATTSECALSNGKSYPVLPVIFERRNGKKAPRILAYCEIFKRNSKQKVDNLRDLTDINGEPSVLLTNYHKISIVHD</sequence>
<accession>A0AAW1TPD1</accession>
<protein>
    <submittedName>
        <fullName evidence="1">Uncharacterized protein</fullName>
    </submittedName>
</protein>
<name>A0AAW1TPD1_9CUCU</name>
<comment type="caution">
    <text evidence="1">The sequence shown here is derived from an EMBL/GenBank/DDBJ whole genome shotgun (WGS) entry which is preliminary data.</text>
</comment>
<dbReference type="AlphaFoldDB" id="A0AAW1TPD1"/>
<reference evidence="1 2" key="1">
    <citation type="submission" date="2023-03" db="EMBL/GenBank/DDBJ databases">
        <title>Genome insight into feeding habits of ladybird beetles.</title>
        <authorList>
            <person name="Li H.-S."/>
            <person name="Huang Y.-H."/>
            <person name="Pang H."/>
        </authorList>
    </citation>
    <scope>NUCLEOTIDE SEQUENCE [LARGE SCALE GENOMIC DNA]</scope>
    <source>
        <strain evidence="1">SYSU_2023b</strain>
        <tissue evidence="1">Whole body</tissue>
    </source>
</reference>
<keyword evidence="2" id="KW-1185">Reference proteome</keyword>
<organism evidence="1 2">
    <name type="scientific">Henosepilachna vigintioctopunctata</name>
    <dbReference type="NCBI Taxonomy" id="420089"/>
    <lineage>
        <taxon>Eukaryota</taxon>
        <taxon>Metazoa</taxon>
        <taxon>Ecdysozoa</taxon>
        <taxon>Arthropoda</taxon>
        <taxon>Hexapoda</taxon>
        <taxon>Insecta</taxon>
        <taxon>Pterygota</taxon>
        <taxon>Neoptera</taxon>
        <taxon>Endopterygota</taxon>
        <taxon>Coleoptera</taxon>
        <taxon>Polyphaga</taxon>
        <taxon>Cucujiformia</taxon>
        <taxon>Coccinelloidea</taxon>
        <taxon>Coccinellidae</taxon>
        <taxon>Epilachninae</taxon>
        <taxon>Epilachnini</taxon>
        <taxon>Henosepilachna</taxon>
    </lineage>
</organism>
<gene>
    <name evidence="1" type="ORF">WA026_003357</name>
</gene>
<feature type="non-terminal residue" evidence="1">
    <location>
        <position position="1"/>
    </location>
</feature>
<proteinExistence type="predicted"/>
<evidence type="ECO:0000313" key="2">
    <source>
        <dbReference type="Proteomes" id="UP001431783"/>
    </source>
</evidence>